<sequence>MAIPLFTNLSQVLLAIARFHNQFTAVWVTTRSRSALCHECSERTKKMMLIVLGFDVEQSVNVVIKKPQPRTVEVSLLVVHYGTEPAFDFRAGWQNIP</sequence>
<dbReference type="RefSeq" id="WP_227509524.1">
    <property type="nucleotide sequence ID" value="NZ_CP053675.1"/>
</dbReference>
<organism evidence="1 3">
    <name type="scientific">Ferrovum myxofaciens</name>
    <dbReference type="NCBI Taxonomy" id="416213"/>
    <lineage>
        <taxon>Bacteria</taxon>
        <taxon>Pseudomonadati</taxon>
        <taxon>Pseudomonadota</taxon>
        <taxon>Betaproteobacteria</taxon>
        <taxon>Ferrovales</taxon>
        <taxon>Ferrovaceae</taxon>
        <taxon>Ferrovum</taxon>
    </lineage>
</organism>
<evidence type="ECO:0000313" key="2">
    <source>
        <dbReference type="EMBL" id="QWY78895.1"/>
    </source>
</evidence>
<accession>A0A898C7F6</accession>
<dbReference type="Proteomes" id="UP000683551">
    <property type="component" value="Chromosome"/>
</dbReference>
<reference evidence="1 3" key="1">
    <citation type="submission" date="2016-01" db="EMBL/GenBank/DDBJ databases">
        <title>Genome sequence of the acidophilic iron oxidising Ferrovum strain Z-31.</title>
        <authorList>
            <person name="Poehlein A."/>
            <person name="Ullrich S.R."/>
            <person name="Schloemann M."/>
            <person name="Muehling M."/>
            <person name="Daniel R."/>
        </authorList>
    </citation>
    <scope>NUCLEOTIDE SEQUENCE [LARGE SCALE GENOMIC DNA]</scope>
    <source>
        <strain evidence="1 3">Z-31</strain>
    </source>
</reference>
<reference evidence="2" key="2">
    <citation type="submission" date="2021-02" db="EMBL/GenBank/DDBJ databases">
        <title>Comparative genomics of Ferrovum myxofaciens strains, predominant extremophile bacteria forming large biofilm stalactites in acid mine ecosystems.</title>
        <authorList>
            <person name="Burkartova K."/>
            <person name="Ridl J."/>
            <person name="Pajer P."/>
            <person name="Falteisek L."/>
        </authorList>
    </citation>
    <scope>NUCLEOTIDE SEQUENCE</scope>
    <source>
        <strain evidence="2">MI1III</strain>
    </source>
</reference>
<accession>A0A149VVT0</accession>
<proteinExistence type="predicted"/>
<evidence type="ECO:0000313" key="3">
    <source>
        <dbReference type="Proteomes" id="UP000075653"/>
    </source>
</evidence>
<evidence type="ECO:0000313" key="1">
    <source>
        <dbReference type="EMBL" id="KXW57286.1"/>
    </source>
</evidence>
<protein>
    <submittedName>
        <fullName evidence="1">Uncharacterized protein</fullName>
    </submittedName>
</protein>
<dbReference type="EMBL" id="CP071137">
    <property type="protein sequence ID" value="QWY78895.1"/>
    <property type="molecule type" value="Genomic_DNA"/>
</dbReference>
<dbReference type="AlphaFoldDB" id="A0A898C7F6"/>
<dbReference type="EMBL" id="LRRD01000078">
    <property type="protein sequence ID" value="KXW57286.1"/>
    <property type="molecule type" value="Genomic_DNA"/>
</dbReference>
<gene>
    <name evidence="1" type="ORF">FEMY_21970</name>
    <name evidence="2" type="ORF">JZL65_03750</name>
</gene>
<dbReference type="Proteomes" id="UP000075653">
    <property type="component" value="Unassembled WGS sequence"/>
</dbReference>
<name>A0A898C7F6_9PROT</name>
<dbReference type="PATRIC" id="fig|1789004.3.peg.2293"/>
<keyword evidence="3" id="KW-1185">Reference proteome</keyword>